<feature type="domain" description="ABC transmembrane type-1" evidence="8">
    <location>
        <begin position="93"/>
        <end position="277"/>
    </location>
</feature>
<keyword evidence="10" id="KW-1185">Reference proteome</keyword>
<dbReference type="EMBL" id="JAUCGR010000002">
    <property type="protein sequence ID" value="MDM7831044.1"/>
    <property type="molecule type" value="Genomic_DNA"/>
</dbReference>
<dbReference type="PANTHER" id="PTHR30151">
    <property type="entry name" value="ALKANE SULFONATE ABC TRANSPORTER-RELATED, MEMBRANE SUBUNIT"/>
    <property type="match status" value="1"/>
</dbReference>
<comment type="subcellular location">
    <subcellularLocation>
        <location evidence="1 7">Cell membrane</location>
        <topology evidence="1 7">Multi-pass membrane protein</topology>
    </subcellularLocation>
</comment>
<feature type="transmembrane region" description="Helical" evidence="7">
    <location>
        <begin position="158"/>
        <end position="176"/>
    </location>
</feature>
<name>A0ABT7S5Z7_9CELL</name>
<feature type="transmembrane region" description="Helical" evidence="7">
    <location>
        <begin position="100"/>
        <end position="121"/>
    </location>
</feature>
<sequence>MATETTPLTRSSADELAAGLDALETPVVAEHAPWWREAWRSVWPVLAALATLVLLWQVAYLLELKPPYALPSPADTWTAFVEAVRDGTAGRAVALSLQRAVVGFAMSVVVGVALGVALAASSFLRRALGPIITGLQTLPSVAWVPAAIIWFQLSNATIYAVILLGAVPSIVNGLLSGTDQVPPLYLRVGQVLGAQGWTRIRFVLLPAALPGFLGGLKQGWAFAWRSLMAAELITMSPQLGTGLGQVLAIGRDTSDMALVVAAIGLIFLVGIAIELLFFAPLERHVLRARGLTGRVSTS</sequence>
<feature type="transmembrane region" description="Helical" evidence="7">
    <location>
        <begin position="196"/>
        <end position="216"/>
    </location>
</feature>
<dbReference type="SUPFAM" id="SSF161098">
    <property type="entry name" value="MetI-like"/>
    <property type="match status" value="1"/>
</dbReference>
<dbReference type="Proteomes" id="UP001321453">
    <property type="component" value="Unassembled WGS sequence"/>
</dbReference>
<evidence type="ECO:0000313" key="10">
    <source>
        <dbReference type="Proteomes" id="UP001321453"/>
    </source>
</evidence>
<evidence type="ECO:0000259" key="8">
    <source>
        <dbReference type="PROSITE" id="PS50928"/>
    </source>
</evidence>
<evidence type="ECO:0000313" key="9">
    <source>
        <dbReference type="EMBL" id="MDM7831044.1"/>
    </source>
</evidence>
<evidence type="ECO:0000256" key="7">
    <source>
        <dbReference type="RuleBase" id="RU363032"/>
    </source>
</evidence>
<reference evidence="9 10" key="1">
    <citation type="submission" date="2023-06" db="EMBL/GenBank/DDBJ databases">
        <title>Cellulomonas sp. MW9 Whole genome sequence.</title>
        <authorList>
            <person name="Park S."/>
        </authorList>
    </citation>
    <scope>NUCLEOTIDE SEQUENCE [LARGE SCALE GENOMIC DNA]</scope>
    <source>
        <strain evidence="9 10">MW9</strain>
    </source>
</reference>
<dbReference type="CDD" id="cd06261">
    <property type="entry name" value="TM_PBP2"/>
    <property type="match status" value="1"/>
</dbReference>
<organism evidence="9 10">
    <name type="scientific">Cellulomonas edaphi</name>
    <dbReference type="NCBI Taxonomy" id="3053468"/>
    <lineage>
        <taxon>Bacteria</taxon>
        <taxon>Bacillati</taxon>
        <taxon>Actinomycetota</taxon>
        <taxon>Actinomycetes</taxon>
        <taxon>Micrococcales</taxon>
        <taxon>Cellulomonadaceae</taxon>
        <taxon>Cellulomonas</taxon>
    </lineage>
</organism>
<feature type="transmembrane region" description="Helical" evidence="7">
    <location>
        <begin position="127"/>
        <end position="151"/>
    </location>
</feature>
<keyword evidence="2 7" id="KW-0813">Transport</keyword>
<proteinExistence type="inferred from homology"/>
<evidence type="ECO:0000256" key="2">
    <source>
        <dbReference type="ARBA" id="ARBA00022448"/>
    </source>
</evidence>
<feature type="transmembrane region" description="Helical" evidence="7">
    <location>
        <begin position="42"/>
        <end position="62"/>
    </location>
</feature>
<evidence type="ECO:0000256" key="4">
    <source>
        <dbReference type="ARBA" id="ARBA00022692"/>
    </source>
</evidence>
<evidence type="ECO:0000256" key="6">
    <source>
        <dbReference type="ARBA" id="ARBA00023136"/>
    </source>
</evidence>
<evidence type="ECO:0000256" key="1">
    <source>
        <dbReference type="ARBA" id="ARBA00004651"/>
    </source>
</evidence>
<dbReference type="PANTHER" id="PTHR30151:SF40">
    <property type="entry name" value="TRANSPORT SYSTEM INTEGRAL MEMBRANE PROTEIN"/>
    <property type="match status" value="1"/>
</dbReference>
<evidence type="ECO:0000256" key="5">
    <source>
        <dbReference type="ARBA" id="ARBA00022989"/>
    </source>
</evidence>
<comment type="caution">
    <text evidence="9">The sequence shown here is derived from an EMBL/GenBank/DDBJ whole genome shotgun (WGS) entry which is preliminary data.</text>
</comment>
<gene>
    <name evidence="9" type="ORF">QRT05_06835</name>
</gene>
<evidence type="ECO:0000256" key="3">
    <source>
        <dbReference type="ARBA" id="ARBA00022475"/>
    </source>
</evidence>
<accession>A0ABT7S5Z7</accession>
<keyword evidence="6 7" id="KW-0472">Membrane</keyword>
<comment type="similarity">
    <text evidence="7">Belongs to the binding-protein-dependent transport system permease family.</text>
</comment>
<dbReference type="InterPro" id="IPR000515">
    <property type="entry name" value="MetI-like"/>
</dbReference>
<dbReference type="RefSeq" id="WP_289446291.1">
    <property type="nucleotide sequence ID" value="NZ_JAUCGR010000002.1"/>
</dbReference>
<keyword evidence="3" id="KW-1003">Cell membrane</keyword>
<dbReference type="PROSITE" id="PS50928">
    <property type="entry name" value="ABC_TM1"/>
    <property type="match status" value="1"/>
</dbReference>
<keyword evidence="5 7" id="KW-1133">Transmembrane helix</keyword>
<dbReference type="Pfam" id="PF00528">
    <property type="entry name" value="BPD_transp_1"/>
    <property type="match status" value="1"/>
</dbReference>
<protein>
    <submittedName>
        <fullName evidence="9">ABC transporter permease</fullName>
    </submittedName>
</protein>
<dbReference type="Gene3D" id="1.10.3720.10">
    <property type="entry name" value="MetI-like"/>
    <property type="match status" value="1"/>
</dbReference>
<dbReference type="InterPro" id="IPR035906">
    <property type="entry name" value="MetI-like_sf"/>
</dbReference>
<feature type="transmembrane region" description="Helical" evidence="7">
    <location>
        <begin position="256"/>
        <end position="279"/>
    </location>
</feature>
<keyword evidence="4 7" id="KW-0812">Transmembrane</keyword>